<dbReference type="EMBL" id="ML119695">
    <property type="protein sequence ID" value="RPA79789.1"/>
    <property type="molecule type" value="Genomic_DNA"/>
</dbReference>
<dbReference type="Proteomes" id="UP000275078">
    <property type="component" value="Unassembled WGS sequence"/>
</dbReference>
<keyword evidence="3" id="KW-0963">Cytoplasm</keyword>
<evidence type="ECO:0000256" key="5">
    <source>
        <dbReference type="ARBA" id="ARBA00026055"/>
    </source>
</evidence>
<dbReference type="InterPro" id="IPR038397">
    <property type="entry name" value="TBCC_N_sf"/>
</dbReference>
<keyword evidence="4" id="KW-0007">Acetylation</keyword>
<dbReference type="InterPro" id="IPR027684">
    <property type="entry name" value="TBCC"/>
</dbReference>
<feature type="region of interest" description="Disordered" evidence="6">
    <location>
        <begin position="1"/>
        <end position="25"/>
    </location>
</feature>
<dbReference type="GO" id="GO:0007021">
    <property type="term" value="P:tubulin complex assembly"/>
    <property type="evidence" value="ECO:0007669"/>
    <property type="project" value="TreeGrafter"/>
</dbReference>
<name>A0A3N4I1C7_ASCIM</name>
<evidence type="ECO:0000256" key="2">
    <source>
        <dbReference type="ARBA" id="ARBA00008848"/>
    </source>
</evidence>
<comment type="similarity">
    <text evidence="2">Belongs to the TBCC family.</text>
</comment>
<comment type="subunit">
    <text evidence="5">Supercomplex made of cofactors A to E. Cofactors A and D function by capturing and stabilizing tubulin in a quasi-native conformation. Cofactor E binds to the cofactor D-tubulin complex; interaction with cofactor C then causes the release of tubulin polypeptides that are committed to the native state.</text>
</comment>
<accession>A0A3N4I1C7</accession>
<reference evidence="8 9" key="1">
    <citation type="journal article" date="2018" name="Nat. Ecol. Evol.">
        <title>Pezizomycetes genomes reveal the molecular basis of ectomycorrhizal truffle lifestyle.</title>
        <authorList>
            <person name="Murat C."/>
            <person name="Payen T."/>
            <person name="Noel B."/>
            <person name="Kuo A."/>
            <person name="Morin E."/>
            <person name="Chen J."/>
            <person name="Kohler A."/>
            <person name="Krizsan K."/>
            <person name="Balestrini R."/>
            <person name="Da Silva C."/>
            <person name="Montanini B."/>
            <person name="Hainaut M."/>
            <person name="Levati E."/>
            <person name="Barry K.W."/>
            <person name="Belfiori B."/>
            <person name="Cichocki N."/>
            <person name="Clum A."/>
            <person name="Dockter R.B."/>
            <person name="Fauchery L."/>
            <person name="Guy J."/>
            <person name="Iotti M."/>
            <person name="Le Tacon F."/>
            <person name="Lindquist E.A."/>
            <person name="Lipzen A."/>
            <person name="Malagnac F."/>
            <person name="Mello A."/>
            <person name="Molinier V."/>
            <person name="Miyauchi S."/>
            <person name="Poulain J."/>
            <person name="Riccioni C."/>
            <person name="Rubini A."/>
            <person name="Sitrit Y."/>
            <person name="Splivallo R."/>
            <person name="Traeger S."/>
            <person name="Wang M."/>
            <person name="Zifcakova L."/>
            <person name="Wipf D."/>
            <person name="Zambonelli A."/>
            <person name="Paolocci F."/>
            <person name="Nowrousian M."/>
            <person name="Ottonello S."/>
            <person name="Baldrian P."/>
            <person name="Spatafora J.W."/>
            <person name="Henrissat B."/>
            <person name="Nagy L.G."/>
            <person name="Aury J.M."/>
            <person name="Wincker P."/>
            <person name="Grigoriev I.V."/>
            <person name="Bonfante P."/>
            <person name="Martin F.M."/>
        </authorList>
    </citation>
    <scope>NUCLEOTIDE SEQUENCE [LARGE SCALE GENOMIC DNA]</scope>
    <source>
        <strain evidence="8 9">RN42</strain>
    </source>
</reference>
<evidence type="ECO:0000259" key="7">
    <source>
        <dbReference type="PROSITE" id="PS51329"/>
    </source>
</evidence>
<dbReference type="PANTHER" id="PTHR15139">
    <property type="entry name" value="TUBULIN FOLDING COFACTOR C"/>
    <property type="match status" value="1"/>
</dbReference>
<dbReference type="GO" id="GO:0015631">
    <property type="term" value="F:tubulin binding"/>
    <property type="evidence" value="ECO:0007669"/>
    <property type="project" value="InterPro"/>
</dbReference>
<evidence type="ECO:0000256" key="6">
    <source>
        <dbReference type="SAM" id="MobiDB-lite"/>
    </source>
</evidence>
<evidence type="ECO:0000313" key="9">
    <source>
        <dbReference type="Proteomes" id="UP000275078"/>
    </source>
</evidence>
<keyword evidence="9" id="KW-1185">Reference proteome</keyword>
<evidence type="ECO:0000313" key="8">
    <source>
        <dbReference type="EMBL" id="RPA79789.1"/>
    </source>
</evidence>
<dbReference type="InterPro" id="IPR012945">
    <property type="entry name" value="Tubulin-bd_cofactor_C_dom"/>
</dbReference>
<dbReference type="GO" id="GO:0005737">
    <property type="term" value="C:cytoplasm"/>
    <property type="evidence" value="ECO:0007669"/>
    <property type="project" value="UniProtKB-SubCell"/>
</dbReference>
<dbReference type="InterPro" id="IPR031925">
    <property type="entry name" value="TBCC_N"/>
</dbReference>
<dbReference type="OrthoDB" id="194775at2759"/>
<dbReference type="Pfam" id="PF16752">
    <property type="entry name" value="TBCC_N"/>
    <property type="match status" value="1"/>
</dbReference>
<dbReference type="GO" id="GO:0007023">
    <property type="term" value="P:post-chaperonin tubulin folding pathway"/>
    <property type="evidence" value="ECO:0007669"/>
    <property type="project" value="InterPro"/>
</dbReference>
<dbReference type="STRING" id="1160509.A0A3N4I1C7"/>
<evidence type="ECO:0000256" key="3">
    <source>
        <dbReference type="ARBA" id="ARBA00022490"/>
    </source>
</evidence>
<dbReference type="InterPro" id="IPR016098">
    <property type="entry name" value="CAP/MinC_C"/>
</dbReference>
<gene>
    <name evidence="8" type="ORF">BJ508DRAFT_363018</name>
</gene>
<evidence type="ECO:0000256" key="4">
    <source>
        <dbReference type="ARBA" id="ARBA00022990"/>
    </source>
</evidence>
<dbReference type="Gene3D" id="1.20.58.1250">
    <property type="entry name" value="Tubulin Binding Cofactor C, N-terminal domain"/>
    <property type="match status" value="1"/>
</dbReference>
<dbReference type="Pfam" id="PF07986">
    <property type="entry name" value="TBCC"/>
    <property type="match status" value="1"/>
</dbReference>
<comment type="subcellular location">
    <subcellularLocation>
        <location evidence="1">Cytoplasm</location>
    </subcellularLocation>
</comment>
<feature type="domain" description="C-CAP/cofactor C-like" evidence="7">
    <location>
        <begin position="164"/>
        <end position="298"/>
    </location>
</feature>
<dbReference type="InterPro" id="IPR017901">
    <property type="entry name" value="C-CAP_CF_C-like"/>
</dbReference>
<dbReference type="PROSITE" id="PS51329">
    <property type="entry name" value="C_CAP_COFACTOR_C"/>
    <property type="match status" value="1"/>
</dbReference>
<sequence>MSEPHPPKLSSQKDEEDEAPVRPATPTIQQQFFTLFQQEHTQLSSQIATLPTLSPTEKSALIAEILPSIASLSSQLNDATSYLPLYDQRQYLSQIKALNDSLAKARSTGSGATKPKFSFKSKKTLEGARDLRPAGAPSPASVSTPAPKTASLPLQTDVLTISAPSSKLSLPPNDGKDYTALYLSNLTGHVLNLLALPTPPSTAALKDITSSLLILPPINGPVHFTNIHDCVIALPLVRQLRLHDSSNLKILLWCGSQPIVEGVKGIQFGRCPSALKKHVKDLPDEALNKYDQVQDFKWLKAEKSPNWDLVDEEIVAPTQLWEEAAALKDEGRCSGLLEEFGVGADEEI</sequence>
<feature type="region of interest" description="Disordered" evidence="6">
    <location>
        <begin position="128"/>
        <end position="150"/>
    </location>
</feature>
<organism evidence="8 9">
    <name type="scientific">Ascobolus immersus RN42</name>
    <dbReference type="NCBI Taxonomy" id="1160509"/>
    <lineage>
        <taxon>Eukaryota</taxon>
        <taxon>Fungi</taxon>
        <taxon>Dikarya</taxon>
        <taxon>Ascomycota</taxon>
        <taxon>Pezizomycotina</taxon>
        <taxon>Pezizomycetes</taxon>
        <taxon>Pezizales</taxon>
        <taxon>Ascobolaceae</taxon>
        <taxon>Ascobolus</taxon>
    </lineage>
</organism>
<dbReference type="AlphaFoldDB" id="A0A3N4I1C7"/>
<feature type="compositionally biased region" description="Low complexity" evidence="6">
    <location>
        <begin position="133"/>
        <end position="150"/>
    </location>
</feature>
<dbReference type="PANTHER" id="PTHR15139:SF0">
    <property type="entry name" value="TUBULIN-SPECIFIC CHAPERONE C"/>
    <property type="match status" value="1"/>
</dbReference>
<protein>
    <recommendedName>
        <fullName evidence="7">C-CAP/cofactor C-like domain-containing protein</fullName>
    </recommendedName>
</protein>
<evidence type="ECO:0000256" key="1">
    <source>
        <dbReference type="ARBA" id="ARBA00004496"/>
    </source>
</evidence>
<proteinExistence type="inferred from homology"/>
<dbReference type="Gene3D" id="2.160.20.70">
    <property type="match status" value="1"/>
</dbReference>